<keyword evidence="1" id="KW-1133">Transmembrane helix</keyword>
<proteinExistence type="predicted"/>
<evidence type="ECO:0000313" key="3">
    <source>
        <dbReference type="Proteomes" id="UP001204953"/>
    </source>
</evidence>
<dbReference type="EMBL" id="JAMZMM010000001">
    <property type="protein sequence ID" value="MCP2726865.1"/>
    <property type="molecule type" value="Genomic_DNA"/>
</dbReference>
<reference evidence="2" key="1">
    <citation type="submission" date="2022-06" db="EMBL/GenBank/DDBJ databases">
        <title>New cyanobacteria of genus Symplocastrum in benthos of Lake Baikal.</title>
        <authorList>
            <person name="Sorokovikova E."/>
            <person name="Tikhonova I."/>
            <person name="Krasnopeev A."/>
            <person name="Evseev P."/>
            <person name="Gladkikh A."/>
            <person name="Belykh O."/>
        </authorList>
    </citation>
    <scope>NUCLEOTIDE SEQUENCE</scope>
    <source>
        <strain evidence="2">BBK-W-15</strain>
    </source>
</reference>
<sequence length="247" mass="28165">MKNKIQYKLGKILVIIALALSTILLIISSATEEILPSFPLAQGSYWVYQGTTKWTTEQSVNEENVTWKMEVVEAIKRGSVTGFVLKGSPYDLAWYNQGKKPGDYLMIHVYPDQFYLVNSNEKVANLVKRLKDKDDPLVGLVEERELFLDFPLIRGKVFGEAKQITRQDKWYCWLVESEKSTNIQNIKGVKKIQGVTEYELAYRTSPEHTIIDIVPGVGITRFVYVHHGSVAETDVKLIEYFPGKEIG</sequence>
<evidence type="ECO:0000256" key="1">
    <source>
        <dbReference type="SAM" id="Phobius"/>
    </source>
</evidence>
<organism evidence="2 3">
    <name type="scientific">Limnofasciculus baicalensis BBK-W-15</name>
    <dbReference type="NCBI Taxonomy" id="2699891"/>
    <lineage>
        <taxon>Bacteria</taxon>
        <taxon>Bacillati</taxon>
        <taxon>Cyanobacteriota</taxon>
        <taxon>Cyanophyceae</taxon>
        <taxon>Coleofasciculales</taxon>
        <taxon>Coleofasciculaceae</taxon>
        <taxon>Limnofasciculus</taxon>
        <taxon>Limnofasciculus baicalensis</taxon>
    </lineage>
</organism>
<keyword evidence="1" id="KW-0812">Transmembrane</keyword>
<evidence type="ECO:0000313" key="2">
    <source>
        <dbReference type="EMBL" id="MCP2726865.1"/>
    </source>
</evidence>
<dbReference type="RefSeq" id="WP_254009687.1">
    <property type="nucleotide sequence ID" value="NZ_JAMZMM010000001.1"/>
</dbReference>
<protein>
    <submittedName>
        <fullName evidence="2">Uncharacterized protein</fullName>
    </submittedName>
</protein>
<comment type="caution">
    <text evidence="2">The sequence shown here is derived from an EMBL/GenBank/DDBJ whole genome shotgun (WGS) entry which is preliminary data.</text>
</comment>
<feature type="transmembrane region" description="Helical" evidence="1">
    <location>
        <begin position="12"/>
        <end position="30"/>
    </location>
</feature>
<accession>A0AAE3GLN3</accession>
<dbReference type="Proteomes" id="UP001204953">
    <property type="component" value="Unassembled WGS sequence"/>
</dbReference>
<gene>
    <name evidence="2" type="ORF">NJ959_00025</name>
</gene>
<keyword evidence="1" id="KW-0472">Membrane</keyword>
<dbReference type="AlphaFoldDB" id="A0AAE3GLN3"/>
<keyword evidence="3" id="KW-1185">Reference proteome</keyword>
<name>A0AAE3GLN3_9CYAN</name>